<evidence type="ECO:0000313" key="2">
    <source>
        <dbReference type="CGD" id="CAL0000188344"/>
    </source>
</evidence>
<evidence type="ECO:0000256" key="1">
    <source>
        <dbReference type="SAM" id="Coils"/>
    </source>
</evidence>
<accession>A0A1D8PT24</accession>
<dbReference type="CGD" id="CAL0000188344">
    <property type="gene designation" value="orf19.13956"/>
</dbReference>
<organism evidence="3 4">
    <name type="scientific">Candida albicans (strain SC5314 / ATCC MYA-2876)</name>
    <name type="common">Yeast</name>
    <dbReference type="NCBI Taxonomy" id="237561"/>
    <lineage>
        <taxon>Eukaryota</taxon>
        <taxon>Fungi</taxon>
        <taxon>Dikarya</taxon>
        <taxon>Ascomycota</taxon>
        <taxon>Saccharomycotina</taxon>
        <taxon>Pichiomycetes</taxon>
        <taxon>Debaryomycetaceae</taxon>
        <taxon>Candida/Lodderomyces clade</taxon>
        <taxon>Candida</taxon>
    </lineage>
</organism>
<feature type="coiled-coil region" evidence="1">
    <location>
        <begin position="116"/>
        <end position="165"/>
    </location>
</feature>
<dbReference type="Proteomes" id="UP000000559">
    <property type="component" value="Chromosome R"/>
</dbReference>
<name>A0A1D8PT24_CANAL</name>
<dbReference type="AlphaFoldDB" id="A0A1D8PT24"/>
<dbReference type="eggNOG" id="ENOG502RQUH">
    <property type="taxonomic scope" value="Eukaryota"/>
</dbReference>
<dbReference type="InParanoid" id="A0A1D8PT24"/>
<proteinExistence type="predicted"/>
<keyword evidence="4" id="KW-1185">Reference proteome</keyword>
<dbReference type="KEGG" id="cal:CAALFM_CR05770WA"/>
<dbReference type="GeneID" id="3646694"/>
<dbReference type="SMR" id="A0A1D8PT24"/>
<protein>
    <submittedName>
        <fullName evidence="3">Uncharacterized protein</fullName>
    </submittedName>
</protein>
<gene>
    <name evidence="3" type="ordered locus">CAALFM_CR05770WA</name>
    <name evidence="2" type="ordered locus">orf19.13956</name>
</gene>
<reference evidence="3 4" key="2">
    <citation type="journal article" date="2007" name="Genome Biol.">
        <title>Assembly of the Candida albicans genome into sixteen supercontigs aligned on the eight chromosomes.</title>
        <authorList>
            <person name="van het Hoog M."/>
            <person name="Rast T.J."/>
            <person name="Martchenko M."/>
            <person name="Grindle S."/>
            <person name="Dignard D."/>
            <person name="Hogues H."/>
            <person name="Cuomo C."/>
            <person name="Berriman M."/>
            <person name="Scherer S."/>
            <person name="Magee B.B."/>
            <person name="Whiteway M."/>
            <person name="Chibana H."/>
            <person name="Nantel A."/>
            <person name="Magee P.T."/>
        </authorList>
    </citation>
    <scope>GENOME REANNOTATION</scope>
    <source>
        <strain evidence="4">SC5314 / ATCC MYA-2876</strain>
    </source>
</reference>
<reference evidence="3 4" key="1">
    <citation type="journal article" date="2004" name="Proc. Natl. Acad. Sci. U.S.A.">
        <title>The diploid genome sequence of Candida albicans.</title>
        <authorList>
            <person name="Jones T."/>
            <person name="Federspiel N.A."/>
            <person name="Chibana H."/>
            <person name="Dungan J."/>
            <person name="Kalman S."/>
            <person name="Magee B.B."/>
            <person name="Newport G."/>
            <person name="Thorstenson Y.R."/>
            <person name="Agabian N."/>
            <person name="Magee P.T."/>
            <person name="Davis R.W."/>
            <person name="Scherer S."/>
        </authorList>
    </citation>
    <scope>NUCLEOTIDE SEQUENCE [LARGE SCALE GENOMIC DNA]</scope>
    <source>
        <strain evidence="4">SC5314 / ATCC MYA-2876</strain>
    </source>
</reference>
<evidence type="ECO:0000313" key="3">
    <source>
        <dbReference type="EMBL" id="AOW31293.1"/>
    </source>
</evidence>
<keyword evidence="1" id="KW-0175">Coiled coil</keyword>
<evidence type="ECO:0000313" key="4">
    <source>
        <dbReference type="Proteomes" id="UP000000559"/>
    </source>
</evidence>
<sequence>MSDRKKSESNSQVKNGFDKDYFRHLLDFQKRARLDDVTIDQYEHQINIIFQIANILQRDTRKDLDALYYLLDHELPTPSIFSIISLSIQLKKLQLLDLKLRVDSIHRARGQLTTKVEKLTDKKLLFEQELDQIRLKMLKKEASMIRIYEEELEKLNTKIEDYQLTKIKQVELQALKLQHANFKVICEVSFHQKDKKLLLNQQPILKVEEFLGYNLLVINQFLERLIVLQSQVAYLFNMELPYLNELVTFLPDEKFYNLIRKKEMIISGLDGNEEDDEQEDVKTPDIPNDIQNHTEKIFRMGDGYNLPPSSKTLNFQMRRRASSVEPADLNNIPVIKESSSPLSSPSKKPVSKKIIIPHKIINKPFNKLSIKDFLKFVNVIVKIIINFQLFLIKINNSQEPKISDWCNFQTILQEVMKVDQVLNDRIYTESTTNTEVTQIPKKFDTKENFESIMEHVYNTLMRSSYSRKQHSGPVALQDLNLKSLINNQPKLNFSNEWDIVSGML</sequence>
<dbReference type="RefSeq" id="XP_711701.2">
    <property type="nucleotide sequence ID" value="XM_706609.2"/>
</dbReference>
<dbReference type="OrthoDB" id="4025768at2759"/>
<dbReference type="EMBL" id="CP017630">
    <property type="protein sequence ID" value="AOW31293.1"/>
    <property type="molecule type" value="Genomic_DNA"/>
</dbReference>
<reference evidence="3 4" key="3">
    <citation type="journal article" date="2013" name="Genome Biol.">
        <title>Assembly of a phased diploid Candida albicans genome facilitates allele-specific measurements and provides a simple model for repeat and indel structure.</title>
        <authorList>
            <person name="Muzzey D."/>
            <person name="Schwartz K."/>
            <person name="Weissman J.S."/>
            <person name="Sherlock G."/>
        </authorList>
    </citation>
    <scope>NUCLEOTIDE SEQUENCE [LARGE SCALE GENOMIC DNA]</scope>
    <source>
        <strain evidence="4">SC5314 / ATCC MYA-2876</strain>
    </source>
</reference>
<dbReference type="VEuPathDB" id="FungiDB:CR_05770W_A"/>